<proteinExistence type="predicted"/>
<name>A0A4Y2ARX2_ARAVE</name>
<dbReference type="SUPFAM" id="SSF53098">
    <property type="entry name" value="Ribonuclease H-like"/>
    <property type="match status" value="1"/>
</dbReference>
<dbReference type="Gene3D" id="3.30.420.10">
    <property type="entry name" value="Ribonuclease H-like superfamily/Ribonuclease H"/>
    <property type="match status" value="1"/>
</dbReference>
<dbReference type="Proteomes" id="UP000499080">
    <property type="component" value="Unassembled WGS sequence"/>
</dbReference>
<evidence type="ECO:0000259" key="1">
    <source>
        <dbReference type="Pfam" id="PF00075"/>
    </source>
</evidence>
<evidence type="ECO:0000313" key="3">
    <source>
        <dbReference type="Proteomes" id="UP000499080"/>
    </source>
</evidence>
<dbReference type="GO" id="GO:0004523">
    <property type="term" value="F:RNA-DNA hybrid ribonuclease activity"/>
    <property type="evidence" value="ECO:0007669"/>
    <property type="project" value="InterPro"/>
</dbReference>
<comment type="caution">
    <text evidence="2">The sequence shown here is derived from an EMBL/GenBank/DDBJ whole genome shotgun (WGS) entry which is preliminary data.</text>
</comment>
<dbReference type="InterPro" id="IPR012337">
    <property type="entry name" value="RNaseH-like_sf"/>
</dbReference>
<dbReference type="EMBL" id="BGPR01000029">
    <property type="protein sequence ID" value="GBL82711.1"/>
    <property type="molecule type" value="Genomic_DNA"/>
</dbReference>
<accession>A0A4Y2ARX2</accession>
<evidence type="ECO:0000313" key="2">
    <source>
        <dbReference type="EMBL" id="GBL82711.1"/>
    </source>
</evidence>
<dbReference type="GO" id="GO:0003676">
    <property type="term" value="F:nucleic acid binding"/>
    <property type="evidence" value="ECO:0007669"/>
    <property type="project" value="InterPro"/>
</dbReference>
<gene>
    <name evidence="2" type="ORF">AVEN_263768_1</name>
</gene>
<reference evidence="2 3" key="1">
    <citation type="journal article" date="2019" name="Sci. Rep.">
        <title>Orb-weaving spider Araneus ventricosus genome elucidates the spidroin gene catalogue.</title>
        <authorList>
            <person name="Kono N."/>
            <person name="Nakamura H."/>
            <person name="Ohtoshi R."/>
            <person name="Moran D.A.P."/>
            <person name="Shinohara A."/>
            <person name="Yoshida Y."/>
            <person name="Fujiwara M."/>
            <person name="Mori M."/>
            <person name="Tomita M."/>
            <person name="Arakawa K."/>
        </authorList>
    </citation>
    <scope>NUCLEOTIDE SEQUENCE [LARGE SCALE GENOMIC DNA]</scope>
</reference>
<dbReference type="InterPro" id="IPR002156">
    <property type="entry name" value="RNaseH_domain"/>
</dbReference>
<organism evidence="2 3">
    <name type="scientific">Araneus ventricosus</name>
    <name type="common">Orbweaver spider</name>
    <name type="synonym">Epeira ventricosa</name>
    <dbReference type="NCBI Taxonomy" id="182803"/>
    <lineage>
        <taxon>Eukaryota</taxon>
        <taxon>Metazoa</taxon>
        <taxon>Ecdysozoa</taxon>
        <taxon>Arthropoda</taxon>
        <taxon>Chelicerata</taxon>
        <taxon>Arachnida</taxon>
        <taxon>Araneae</taxon>
        <taxon>Araneomorphae</taxon>
        <taxon>Entelegynae</taxon>
        <taxon>Araneoidea</taxon>
        <taxon>Araneidae</taxon>
        <taxon>Araneus</taxon>
    </lineage>
</organism>
<feature type="domain" description="RNase H type-1" evidence="1">
    <location>
        <begin position="152"/>
        <end position="193"/>
    </location>
</feature>
<dbReference type="Pfam" id="PF00075">
    <property type="entry name" value="RNase_H"/>
    <property type="match status" value="1"/>
</dbReference>
<sequence length="211" mass="23964">MSRPKRLRLPIAGYHNPPIRFRVQKDGREELNASGGHLMITYKHFQEHTFPICGKELEDNTNNAVNEISNKLKELKLDLLVDKCQGLALRSNFHYTYKEGHEVGNPLKYLGVQLDSGLTSSMHIMSLHTKTYSLTNSRSSIDALKGHRTISKLVNGIKEKFRLSEGLVGLAWVKAHIGIPGNELADRFVKQASIDREIMNIRGLFWYPRLG</sequence>
<dbReference type="InterPro" id="IPR036397">
    <property type="entry name" value="RNaseH_sf"/>
</dbReference>
<keyword evidence="3" id="KW-1185">Reference proteome</keyword>
<dbReference type="AlphaFoldDB" id="A0A4Y2ARX2"/>
<protein>
    <recommendedName>
        <fullName evidence="1">RNase H type-1 domain-containing protein</fullName>
    </recommendedName>
</protein>